<dbReference type="EMBL" id="KK583377">
    <property type="protein sequence ID" value="KDO19015.1"/>
    <property type="molecule type" value="Genomic_DNA"/>
</dbReference>
<dbReference type="Proteomes" id="UP000030745">
    <property type="component" value="Unassembled WGS sequence"/>
</dbReference>
<dbReference type="SUPFAM" id="SSF56112">
    <property type="entry name" value="Protein kinase-like (PK-like)"/>
    <property type="match status" value="1"/>
</dbReference>
<keyword evidence="4" id="KW-0808">Transferase</keyword>
<evidence type="ECO:0000256" key="2">
    <source>
        <dbReference type="ARBA" id="ARBA00022840"/>
    </source>
</evidence>
<dbReference type="OrthoDB" id="187574at2759"/>
<evidence type="ECO:0000256" key="1">
    <source>
        <dbReference type="ARBA" id="ARBA00022741"/>
    </source>
</evidence>
<keyword evidence="5" id="KW-1185">Reference proteome</keyword>
<protein>
    <submittedName>
        <fullName evidence="4">TKL protein kinase</fullName>
    </submittedName>
</protein>
<keyword evidence="2" id="KW-0067">ATP-binding</keyword>
<dbReference type="VEuPathDB" id="FungiDB:SPRG_14852"/>
<dbReference type="PANTHER" id="PTHR44329">
    <property type="entry name" value="SERINE/THREONINE-PROTEIN KINASE TNNI3K-RELATED"/>
    <property type="match status" value="1"/>
</dbReference>
<dbReference type="RefSeq" id="XP_012210270.1">
    <property type="nucleotide sequence ID" value="XM_012354880.1"/>
</dbReference>
<name>A0A067BQF4_SAPPC</name>
<dbReference type="GeneID" id="24136636"/>
<evidence type="ECO:0000313" key="5">
    <source>
        <dbReference type="Proteomes" id="UP000030745"/>
    </source>
</evidence>
<accession>A0A067BQF4</accession>
<dbReference type="Gene3D" id="1.10.510.10">
    <property type="entry name" value="Transferase(Phosphotransferase) domain 1"/>
    <property type="match status" value="1"/>
</dbReference>
<dbReference type="GO" id="GO:0004674">
    <property type="term" value="F:protein serine/threonine kinase activity"/>
    <property type="evidence" value="ECO:0007669"/>
    <property type="project" value="TreeGrafter"/>
</dbReference>
<dbReference type="STRING" id="695850.A0A067BQF4"/>
<gene>
    <name evidence="4" type="ORF">SPRG_14852</name>
</gene>
<dbReference type="SMART" id="SM00220">
    <property type="entry name" value="S_TKc"/>
    <property type="match status" value="1"/>
</dbReference>
<organism evidence="4 5">
    <name type="scientific">Saprolegnia parasitica (strain CBS 223.65)</name>
    <dbReference type="NCBI Taxonomy" id="695850"/>
    <lineage>
        <taxon>Eukaryota</taxon>
        <taxon>Sar</taxon>
        <taxon>Stramenopiles</taxon>
        <taxon>Oomycota</taxon>
        <taxon>Saprolegniomycetes</taxon>
        <taxon>Saprolegniales</taxon>
        <taxon>Saprolegniaceae</taxon>
        <taxon>Saprolegnia</taxon>
    </lineage>
</organism>
<dbReference type="GO" id="GO:0005524">
    <property type="term" value="F:ATP binding"/>
    <property type="evidence" value="ECO:0007669"/>
    <property type="project" value="UniProtKB-KW"/>
</dbReference>
<dbReference type="KEGG" id="spar:SPRG_14852"/>
<evidence type="ECO:0000259" key="3">
    <source>
        <dbReference type="PROSITE" id="PS50011"/>
    </source>
</evidence>
<dbReference type="AlphaFoldDB" id="A0A067BQF4"/>
<dbReference type="InterPro" id="IPR011009">
    <property type="entry name" value="Kinase-like_dom_sf"/>
</dbReference>
<keyword evidence="4" id="KW-0418">Kinase</keyword>
<dbReference type="Pfam" id="PF00069">
    <property type="entry name" value="Pkinase"/>
    <property type="match status" value="1"/>
</dbReference>
<evidence type="ECO:0000313" key="4">
    <source>
        <dbReference type="EMBL" id="KDO19015.1"/>
    </source>
</evidence>
<keyword evidence="1" id="KW-0547">Nucleotide-binding</keyword>
<dbReference type="InterPro" id="IPR051681">
    <property type="entry name" value="Ser/Thr_Kinases-Pseudokinases"/>
</dbReference>
<proteinExistence type="predicted"/>
<dbReference type="PROSITE" id="PS50011">
    <property type="entry name" value="PROTEIN_KINASE_DOM"/>
    <property type="match status" value="1"/>
</dbReference>
<dbReference type="InterPro" id="IPR008271">
    <property type="entry name" value="Ser/Thr_kinase_AS"/>
</dbReference>
<dbReference type="OMA" id="RIMNSHT"/>
<dbReference type="PANTHER" id="PTHR44329:SF298">
    <property type="entry name" value="MIXED LINEAGE KINASE DOMAIN-LIKE PROTEIN"/>
    <property type="match status" value="1"/>
</dbReference>
<dbReference type="PROSITE" id="PS00108">
    <property type="entry name" value="PROTEIN_KINASE_ST"/>
    <property type="match status" value="1"/>
</dbReference>
<dbReference type="InterPro" id="IPR000719">
    <property type="entry name" value="Prot_kinase_dom"/>
</dbReference>
<feature type="domain" description="Protein kinase" evidence="3">
    <location>
        <begin position="22"/>
        <end position="261"/>
    </location>
</feature>
<sequence>MIAVKRNYNEIVAMLQCNDVDVSSEHVLGTGAASTVYKGAFKGLDVAVKVFNQVLQSEYIVRLIHVDINPVEGRVSFVLELMAMNLRQRLGQENEKLSLVEKVRIALDVIQGVAYLHEKQILYCDLKPENVLVTENGRAKLADFGISQQSTRGDAKLEGTPQYMAPELTGIPAAAPSYASDVYAFGILLTELDANTGEVPYRHYGYSCFELWPQVRGGLRPELRDDCPPWFRELAVNCMATLPGDRPTVSTIIDTLKAKLQ</sequence>
<reference evidence="4 5" key="1">
    <citation type="journal article" date="2013" name="PLoS Genet.">
        <title>Distinctive expansion of potential virulence genes in the genome of the oomycete fish pathogen Saprolegnia parasitica.</title>
        <authorList>
            <person name="Jiang R.H."/>
            <person name="de Bruijn I."/>
            <person name="Haas B.J."/>
            <person name="Belmonte R."/>
            <person name="Lobach L."/>
            <person name="Christie J."/>
            <person name="van den Ackerveken G."/>
            <person name="Bottin A."/>
            <person name="Bulone V."/>
            <person name="Diaz-Moreno S.M."/>
            <person name="Dumas B."/>
            <person name="Fan L."/>
            <person name="Gaulin E."/>
            <person name="Govers F."/>
            <person name="Grenville-Briggs L.J."/>
            <person name="Horner N.R."/>
            <person name="Levin J.Z."/>
            <person name="Mammella M."/>
            <person name="Meijer H.J."/>
            <person name="Morris P."/>
            <person name="Nusbaum C."/>
            <person name="Oome S."/>
            <person name="Phillips A.J."/>
            <person name="van Rooyen D."/>
            <person name="Rzeszutek E."/>
            <person name="Saraiva M."/>
            <person name="Secombes C.J."/>
            <person name="Seidl M.F."/>
            <person name="Snel B."/>
            <person name="Stassen J.H."/>
            <person name="Sykes S."/>
            <person name="Tripathy S."/>
            <person name="van den Berg H."/>
            <person name="Vega-Arreguin J.C."/>
            <person name="Wawra S."/>
            <person name="Young S.K."/>
            <person name="Zeng Q."/>
            <person name="Dieguez-Uribeondo J."/>
            <person name="Russ C."/>
            <person name="Tyler B.M."/>
            <person name="van West P."/>
        </authorList>
    </citation>
    <scope>NUCLEOTIDE SEQUENCE [LARGE SCALE GENOMIC DNA]</scope>
    <source>
        <strain evidence="4 5">CBS 223.65</strain>
    </source>
</reference>